<reference evidence="2 3" key="1">
    <citation type="submission" date="2013-07" db="EMBL/GenBank/DDBJ databases">
        <authorList>
            <person name="Weinstock G."/>
            <person name="Sodergren E."/>
            <person name="Wylie T."/>
            <person name="Fulton L."/>
            <person name="Fulton R."/>
            <person name="Fronick C."/>
            <person name="O'Laughlin M."/>
            <person name="Godfrey J."/>
            <person name="Miner T."/>
            <person name="Herter B."/>
            <person name="Appelbaum E."/>
            <person name="Cordes M."/>
            <person name="Lek S."/>
            <person name="Wollam A."/>
            <person name="Pepin K.H."/>
            <person name="Palsikar V.B."/>
            <person name="Mitreva M."/>
            <person name="Wilson R.K."/>
        </authorList>
    </citation>
    <scope>NUCLEOTIDE SEQUENCE [LARGE SCALE GENOMIC DNA]</scope>
    <source>
        <strain evidence="2 3">ATCC 14940</strain>
    </source>
</reference>
<feature type="region of interest" description="Disordered" evidence="1">
    <location>
        <begin position="69"/>
        <end position="146"/>
    </location>
</feature>
<dbReference type="Proteomes" id="UP000016491">
    <property type="component" value="Unassembled WGS sequence"/>
</dbReference>
<evidence type="ECO:0000313" key="2">
    <source>
        <dbReference type="EMBL" id="ERI75253.1"/>
    </source>
</evidence>
<dbReference type="InterPro" id="IPR008160">
    <property type="entry name" value="Collagen"/>
</dbReference>
<dbReference type="PANTHER" id="PTHR24637:SF421">
    <property type="entry name" value="CUTICLE COLLAGEN DPY-2"/>
    <property type="match status" value="1"/>
</dbReference>
<dbReference type="PANTHER" id="PTHR24637">
    <property type="entry name" value="COLLAGEN"/>
    <property type="match status" value="1"/>
</dbReference>
<gene>
    <name evidence="2" type="ORF">CLOSYM_03349</name>
</gene>
<dbReference type="Pfam" id="PF01391">
    <property type="entry name" value="Collagen"/>
    <property type="match status" value="1"/>
</dbReference>
<name>A0ABC9TV22_CLOSY</name>
<keyword evidence="2" id="KW-0176">Collagen</keyword>
<accession>A0ABC9TV22</accession>
<comment type="caution">
    <text evidence="2">The sequence shown here is derived from an EMBL/GenBank/DDBJ whole genome shotgun (WGS) entry which is preliminary data.</text>
</comment>
<dbReference type="AlphaFoldDB" id="A0ABC9TV22"/>
<proteinExistence type="predicted"/>
<evidence type="ECO:0000256" key="1">
    <source>
        <dbReference type="SAM" id="MobiDB-lite"/>
    </source>
</evidence>
<evidence type="ECO:0000313" key="3">
    <source>
        <dbReference type="Proteomes" id="UP000016491"/>
    </source>
</evidence>
<feature type="compositionally biased region" description="Low complexity" evidence="1">
    <location>
        <begin position="72"/>
        <end position="146"/>
    </location>
</feature>
<dbReference type="EMBL" id="AWSU01000264">
    <property type="protein sequence ID" value="ERI75253.1"/>
    <property type="molecule type" value="Genomic_DNA"/>
</dbReference>
<protein>
    <submittedName>
        <fullName evidence="2">Collagen triple helix repeat protein</fullName>
    </submittedName>
</protein>
<sequence>MYIDDNFKDYAKQVCSCSPYQGQCHRPCTHACCPSVTVGATLTGVPGSSARVTNSGTCCRPVLNFEIPRGNTGPAGATGPAGPTGSTGATGPAGPTGPTGAAGLIGATGPAGPTGPTGATGSTGATGPAGPTGPTAPLLLGKCTTY</sequence>
<organism evidence="2 3">
    <name type="scientific">[Clostridium] symbiosum ATCC 14940</name>
    <dbReference type="NCBI Taxonomy" id="411472"/>
    <lineage>
        <taxon>Bacteria</taxon>
        <taxon>Bacillati</taxon>
        <taxon>Bacillota</taxon>
        <taxon>Clostridia</taxon>
        <taxon>Lachnospirales</taxon>
        <taxon>Lachnospiraceae</taxon>
        <taxon>Otoolea</taxon>
    </lineage>
</organism>